<name>A0ABR4EVV3_9PEZI</name>
<gene>
    <name evidence="2" type="ORF">FJTKL_06928</name>
</gene>
<proteinExistence type="predicted"/>
<evidence type="ECO:0000313" key="2">
    <source>
        <dbReference type="EMBL" id="KAL2286580.1"/>
    </source>
</evidence>
<reference evidence="2 3" key="1">
    <citation type="submission" date="2024-03" db="EMBL/GenBank/DDBJ databases">
        <title>A high-quality draft genome sequence of Diaporthe vaccinii, a causative agent of upright dieback and viscid rot disease in cranberry plants.</title>
        <authorList>
            <person name="Sarrasin M."/>
            <person name="Lang B.F."/>
            <person name="Burger G."/>
        </authorList>
    </citation>
    <scope>NUCLEOTIDE SEQUENCE [LARGE SCALE GENOMIC DNA]</scope>
    <source>
        <strain evidence="2 3">IS7</strain>
    </source>
</reference>
<sequence length="184" mass="20499">MNEPKTPPQGEPGYKALGREFFLSTGAGIVCFAVVLVAIYRLDLATRSSSSFFLMAYELLEPLAALMSSSARHSAMDLTLRNEASRAPVVSREMAWLTRRRGDTSTAWRRTVPAEPIRVESSRGPQLTMASTATWMGFWSVMRWICGRVRVSRSAMGCLSFSVYRQGGRCCFTCPVDAYGVYVW</sequence>
<keyword evidence="1" id="KW-0472">Membrane</keyword>
<dbReference type="Proteomes" id="UP001600888">
    <property type="component" value="Unassembled WGS sequence"/>
</dbReference>
<accession>A0ABR4EVV3</accession>
<keyword evidence="3" id="KW-1185">Reference proteome</keyword>
<dbReference type="EMBL" id="JBAWTH010000024">
    <property type="protein sequence ID" value="KAL2286580.1"/>
    <property type="molecule type" value="Genomic_DNA"/>
</dbReference>
<evidence type="ECO:0000313" key="3">
    <source>
        <dbReference type="Proteomes" id="UP001600888"/>
    </source>
</evidence>
<evidence type="ECO:0000256" key="1">
    <source>
        <dbReference type="SAM" id="Phobius"/>
    </source>
</evidence>
<protein>
    <submittedName>
        <fullName evidence="2">Uncharacterized protein</fullName>
    </submittedName>
</protein>
<keyword evidence="1" id="KW-1133">Transmembrane helix</keyword>
<keyword evidence="1" id="KW-0812">Transmembrane</keyword>
<comment type="caution">
    <text evidence="2">The sequence shown here is derived from an EMBL/GenBank/DDBJ whole genome shotgun (WGS) entry which is preliminary data.</text>
</comment>
<feature type="transmembrane region" description="Helical" evidence="1">
    <location>
        <begin position="21"/>
        <end position="40"/>
    </location>
</feature>
<organism evidence="2 3">
    <name type="scientific">Diaporthe vaccinii</name>
    <dbReference type="NCBI Taxonomy" id="105482"/>
    <lineage>
        <taxon>Eukaryota</taxon>
        <taxon>Fungi</taxon>
        <taxon>Dikarya</taxon>
        <taxon>Ascomycota</taxon>
        <taxon>Pezizomycotina</taxon>
        <taxon>Sordariomycetes</taxon>
        <taxon>Sordariomycetidae</taxon>
        <taxon>Diaporthales</taxon>
        <taxon>Diaporthaceae</taxon>
        <taxon>Diaporthe</taxon>
        <taxon>Diaporthe eres species complex</taxon>
    </lineage>
</organism>